<dbReference type="AlphaFoldDB" id="A0A1I2BLC8"/>
<dbReference type="Gene3D" id="3.30.1380.20">
    <property type="entry name" value="Trafficking protein particle complex subunit 3"/>
    <property type="match status" value="1"/>
</dbReference>
<dbReference type="STRING" id="930128.SAMN05192532_102330"/>
<evidence type="ECO:0000256" key="1">
    <source>
        <dbReference type="ARBA" id="ARBA00022553"/>
    </source>
</evidence>
<keyword evidence="5" id="KW-1185">Reference proteome</keyword>
<name>A0A1I2BLC8_9BACI</name>
<dbReference type="PANTHER" id="PTHR33745:SF3">
    <property type="entry name" value="RSBT CO-ANTAGONIST PROTEIN RSBRC"/>
    <property type="match status" value="1"/>
</dbReference>
<reference evidence="4 5" key="1">
    <citation type="submission" date="2016-10" db="EMBL/GenBank/DDBJ databases">
        <authorList>
            <person name="de Groot N.N."/>
        </authorList>
    </citation>
    <scope>NUCLEOTIDE SEQUENCE [LARGE SCALE GENOMIC DNA]</scope>
    <source>
        <strain evidence="4 5">DSM 23995</strain>
    </source>
</reference>
<keyword evidence="2" id="KW-0175">Coiled coil</keyword>
<sequence length="343" mass="38977">MAKRAQGLQEFEIDVGHGHYTWDLKQGSYQLEGEEVVLFWVETALKSFIDTIEEVSGDDAASVVMETAGYRMGKIVVDFFKAEKGGRVLDYLPSIYASAGWGTVDIVEACEENKSFTIRFTNTWEYKINKAQGKKKIGSFIPGHWAGLLTSLYETEMGYYKEKSQVEGDEYDEFLFYPTNESPVENIHTFSRRREQEEIEKLEALVSDRTAELENLVRDISSPIIPVLENVVVVPMLGKYDRERAEDMLDQIMYRIPEYGARYLILDLTGIDENIDEFAITLINRLIQATTLLGIKPILVGISPKLSMQLAHSDFDLERVDCFANLKHGVHFALAQEGKQIMG</sequence>
<keyword evidence="1" id="KW-0597">Phosphoprotein</keyword>
<dbReference type="PROSITE" id="PS50801">
    <property type="entry name" value="STAS"/>
    <property type="match status" value="1"/>
</dbReference>
<proteinExistence type="predicted"/>
<dbReference type="CDD" id="cd07041">
    <property type="entry name" value="STAS_RsbR_RsbS_like"/>
    <property type="match status" value="1"/>
</dbReference>
<evidence type="ECO:0000256" key="2">
    <source>
        <dbReference type="SAM" id="Coils"/>
    </source>
</evidence>
<evidence type="ECO:0000313" key="5">
    <source>
        <dbReference type="Proteomes" id="UP000199516"/>
    </source>
</evidence>
<dbReference type="Pfam" id="PF01740">
    <property type="entry name" value="STAS"/>
    <property type="match status" value="1"/>
</dbReference>
<dbReference type="InterPro" id="IPR002645">
    <property type="entry name" value="STAS_dom"/>
</dbReference>
<dbReference type="SUPFAM" id="SSF111126">
    <property type="entry name" value="Ligand-binding domain in the NO signalling and Golgi transport"/>
    <property type="match status" value="1"/>
</dbReference>
<gene>
    <name evidence="4" type="ORF">SAMN05192532_102330</name>
</gene>
<dbReference type="InterPro" id="IPR051932">
    <property type="entry name" value="Bact_StressResp_Reg"/>
</dbReference>
<organism evidence="4 5">
    <name type="scientific">Alteribacillus iranensis</name>
    <dbReference type="NCBI Taxonomy" id="930128"/>
    <lineage>
        <taxon>Bacteria</taxon>
        <taxon>Bacillati</taxon>
        <taxon>Bacillota</taxon>
        <taxon>Bacilli</taxon>
        <taxon>Bacillales</taxon>
        <taxon>Bacillaceae</taxon>
        <taxon>Alteribacillus</taxon>
    </lineage>
</organism>
<protein>
    <submittedName>
        <fullName evidence="4">Anti-anti-sigma regulatory factor (Antagonist of anti-sigma factor)</fullName>
    </submittedName>
</protein>
<feature type="coiled-coil region" evidence="2">
    <location>
        <begin position="192"/>
        <end position="219"/>
    </location>
</feature>
<dbReference type="RefSeq" id="WP_091658741.1">
    <property type="nucleotide sequence ID" value="NZ_FONT01000002.1"/>
</dbReference>
<dbReference type="SUPFAM" id="SSF52091">
    <property type="entry name" value="SpoIIaa-like"/>
    <property type="match status" value="1"/>
</dbReference>
<dbReference type="InterPro" id="IPR024096">
    <property type="entry name" value="NO_sig/Golgi_transp_ligand-bd"/>
</dbReference>
<dbReference type="EMBL" id="FONT01000002">
    <property type="protein sequence ID" value="SFE56063.1"/>
    <property type="molecule type" value="Genomic_DNA"/>
</dbReference>
<accession>A0A1I2BLC8</accession>
<dbReference type="PANTHER" id="PTHR33745">
    <property type="entry name" value="RSBT ANTAGONIST PROTEIN RSBS-RELATED"/>
    <property type="match status" value="1"/>
</dbReference>
<dbReference type="Proteomes" id="UP000199516">
    <property type="component" value="Unassembled WGS sequence"/>
</dbReference>
<evidence type="ECO:0000313" key="4">
    <source>
        <dbReference type="EMBL" id="SFE56063.1"/>
    </source>
</evidence>
<evidence type="ECO:0000259" key="3">
    <source>
        <dbReference type="PROSITE" id="PS50801"/>
    </source>
</evidence>
<dbReference type="Gene3D" id="3.30.750.24">
    <property type="entry name" value="STAS domain"/>
    <property type="match status" value="1"/>
</dbReference>
<feature type="domain" description="STAS" evidence="3">
    <location>
        <begin position="221"/>
        <end position="333"/>
    </location>
</feature>
<dbReference type="InterPro" id="IPR036513">
    <property type="entry name" value="STAS_dom_sf"/>
</dbReference>